<sequence>MSDSMGKRGEAPVIAEDREYSFDGFHFIPGQQLLLREGKPLRLGGRTLDILAMLLERSGEVVTKQELIAGVWPALVVEESNLKVHVAALRRALGEGGREARYIATFSGRGYRFVAPVSVTRIAAPSEGPAPPPSPRMSNLPAPATRAIGRGEAIEILLRAINQHRLVSIVGPGGIGKSTVMLPVAEAYISRNGIEACFVDLSTLSDGQFVIGAITSALGLEINSHDGLQSLIAKLQPRHLLLVLDSCEHVIDEVAVLIGRIIEGAAGVQVLVTSREPLRSAGEYVHRLVSLAFPIGAHISAANALQYPAVQLFVQRASEAQDSYQLTDADAPAVVEICCRLDGIPLAIELAATRVDAFGARELAAQLDERFRLLKRGLRTASARHRTLEQALDWSYDYLPPVEQKLLCSFSVFAGAFTLDAAVGVVAEAGTDAAAVVEGIANLVDKSLLSADVSGPYVSYRLLDTTKAYAQEKLEARGEMDAMRRRHLEHHRTVLELGTAEWKARSGIDWLSCDGSCLDDVRSALAWAFSPAGDATLGIALTVAAIPLWMEQSLLEEARQCIERALSGAGPGEGPTPREEMKLRAALGAATLYASGPLPATNAAWTRVLELAEQQQDSEYQLMALWGLATYRSYLGEFQTVHELSERFGALATQTSDHMAVIGMERLIGTALHFSGHQSSARQCLEDMLSHYVSDARRSSMARFQLDQRSAALGMLANALWLEGYADQAIQTVRTALQEAREVGHTASLMNAIATAGFPIMIFVGDDAGAQSLTDELSQLLTTHTLPLWATLARCMHGTLKVRRGDVEAIPQLHEAVDKLQAGGYRLRLTCHSGGLAAALGTQGRRREGLRLIRGALALCASGEERWCVPELLRIKGELLEADNTDAAIEAYHQALQVAQQQNALAWELRIAINLAELKIRRGEEEEGLRFLASVHDRFSEGFGTADLLKARTLLARAL</sequence>
<feature type="domain" description="OmpR/PhoB-type" evidence="3">
    <location>
        <begin position="17"/>
        <end position="115"/>
    </location>
</feature>
<name>A0ABX0FR18_9BURK</name>
<dbReference type="Gene3D" id="1.10.10.10">
    <property type="entry name" value="Winged helix-like DNA-binding domain superfamily/Winged helix DNA-binding domain"/>
    <property type="match status" value="1"/>
</dbReference>
<dbReference type="PANTHER" id="PTHR47691">
    <property type="entry name" value="REGULATOR-RELATED"/>
    <property type="match status" value="1"/>
</dbReference>
<dbReference type="InterPro" id="IPR001867">
    <property type="entry name" value="OmpR/PhoB-type_DNA-bd"/>
</dbReference>
<dbReference type="Gene3D" id="1.25.40.10">
    <property type="entry name" value="Tetratricopeptide repeat domain"/>
    <property type="match status" value="1"/>
</dbReference>
<dbReference type="PROSITE" id="PS51755">
    <property type="entry name" value="OMPR_PHOB"/>
    <property type="match status" value="1"/>
</dbReference>
<dbReference type="InterPro" id="IPR016032">
    <property type="entry name" value="Sig_transdc_resp-reg_C-effctor"/>
</dbReference>
<keyword evidence="5" id="KW-1185">Reference proteome</keyword>
<organism evidence="4 5">
    <name type="scientific">Duganella aceris</name>
    <dbReference type="NCBI Taxonomy" id="2703883"/>
    <lineage>
        <taxon>Bacteria</taxon>
        <taxon>Pseudomonadati</taxon>
        <taxon>Pseudomonadota</taxon>
        <taxon>Betaproteobacteria</taxon>
        <taxon>Burkholderiales</taxon>
        <taxon>Oxalobacteraceae</taxon>
        <taxon>Telluria group</taxon>
        <taxon>Duganella</taxon>
    </lineage>
</organism>
<dbReference type="SMART" id="SM00862">
    <property type="entry name" value="Trans_reg_C"/>
    <property type="match status" value="1"/>
</dbReference>
<reference evidence="4 5" key="1">
    <citation type="submission" date="2020-01" db="EMBL/GenBank/DDBJ databases">
        <authorList>
            <person name="Lee S.D."/>
        </authorList>
    </citation>
    <scope>NUCLEOTIDE SEQUENCE [LARGE SCALE GENOMIC DNA]</scope>
    <source>
        <strain evidence="4 5">SAP-35</strain>
    </source>
</reference>
<evidence type="ECO:0000313" key="5">
    <source>
        <dbReference type="Proteomes" id="UP000666369"/>
    </source>
</evidence>
<dbReference type="SUPFAM" id="SSF48452">
    <property type="entry name" value="TPR-like"/>
    <property type="match status" value="1"/>
</dbReference>
<evidence type="ECO:0000313" key="4">
    <source>
        <dbReference type="EMBL" id="NGZ86882.1"/>
    </source>
</evidence>
<dbReference type="CDD" id="cd00383">
    <property type="entry name" value="trans_reg_C"/>
    <property type="match status" value="1"/>
</dbReference>
<accession>A0ABX0FR18</accession>
<dbReference type="EMBL" id="JAADJT010000010">
    <property type="protein sequence ID" value="NGZ86882.1"/>
    <property type="molecule type" value="Genomic_DNA"/>
</dbReference>
<dbReference type="Proteomes" id="UP000666369">
    <property type="component" value="Unassembled WGS sequence"/>
</dbReference>
<dbReference type="InterPro" id="IPR027417">
    <property type="entry name" value="P-loop_NTPase"/>
</dbReference>
<dbReference type="PRINTS" id="PR00364">
    <property type="entry name" value="DISEASERSIST"/>
</dbReference>
<dbReference type="InterPro" id="IPR011990">
    <property type="entry name" value="TPR-like_helical_dom_sf"/>
</dbReference>
<dbReference type="InterPro" id="IPR058852">
    <property type="entry name" value="HTH_77"/>
</dbReference>
<feature type="DNA-binding region" description="OmpR/PhoB-type" evidence="2">
    <location>
        <begin position="17"/>
        <end position="115"/>
    </location>
</feature>
<dbReference type="Gene3D" id="3.40.50.300">
    <property type="entry name" value="P-loop containing nucleotide triphosphate hydrolases"/>
    <property type="match status" value="1"/>
</dbReference>
<reference evidence="5" key="2">
    <citation type="submission" date="2023-07" db="EMBL/GenBank/DDBJ databases">
        <title>Duganella aceri sp. nov., isolated from tree sap.</title>
        <authorList>
            <person name="Kim I.S."/>
        </authorList>
    </citation>
    <scope>NUCLEOTIDE SEQUENCE [LARGE SCALE GENOMIC DNA]</scope>
    <source>
        <strain evidence="5">SAP-35</strain>
    </source>
</reference>
<dbReference type="SUPFAM" id="SSF46894">
    <property type="entry name" value="C-terminal effector domain of the bipartite response regulators"/>
    <property type="match status" value="1"/>
</dbReference>
<gene>
    <name evidence="4" type="ORF">GW587_21780</name>
</gene>
<keyword evidence="1 2" id="KW-0238">DNA-binding</keyword>
<evidence type="ECO:0000256" key="2">
    <source>
        <dbReference type="PROSITE-ProRule" id="PRU01091"/>
    </source>
</evidence>
<comment type="caution">
    <text evidence="4">The sequence shown here is derived from an EMBL/GenBank/DDBJ whole genome shotgun (WGS) entry which is preliminary data.</text>
</comment>
<dbReference type="InterPro" id="IPR036388">
    <property type="entry name" value="WH-like_DNA-bd_sf"/>
</dbReference>
<dbReference type="PANTHER" id="PTHR47691:SF3">
    <property type="entry name" value="HTH-TYPE TRANSCRIPTIONAL REGULATOR RV0890C-RELATED"/>
    <property type="match status" value="1"/>
</dbReference>
<dbReference type="Pfam" id="PF25872">
    <property type="entry name" value="HTH_77"/>
    <property type="match status" value="1"/>
</dbReference>
<proteinExistence type="predicted"/>
<evidence type="ECO:0000256" key="1">
    <source>
        <dbReference type="ARBA" id="ARBA00023125"/>
    </source>
</evidence>
<dbReference type="SUPFAM" id="SSF52540">
    <property type="entry name" value="P-loop containing nucleoside triphosphate hydrolases"/>
    <property type="match status" value="1"/>
</dbReference>
<evidence type="ECO:0000259" key="3">
    <source>
        <dbReference type="PROSITE" id="PS51755"/>
    </source>
</evidence>
<protein>
    <submittedName>
        <fullName evidence="4">Transcriptional regulator</fullName>
    </submittedName>
</protein>
<dbReference type="RefSeq" id="WP_166106716.1">
    <property type="nucleotide sequence ID" value="NZ_JAADJT010000010.1"/>
</dbReference>
<dbReference type="Pfam" id="PF00486">
    <property type="entry name" value="Trans_reg_C"/>
    <property type="match status" value="1"/>
</dbReference>